<dbReference type="CDD" id="cd17316">
    <property type="entry name" value="MFS_SV2_like"/>
    <property type="match status" value="1"/>
</dbReference>
<dbReference type="PANTHER" id="PTHR23511:SF5">
    <property type="entry name" value="MAJOR FACILITATOR-TYPE TRANSPORTER HXNZ-RELATED"/>
    <property type="match status" value="1"/>
</dbReference>
<accession>A0AAU9IV03</accession>
<feature type="transmembrane region" description="Helical" evidence="6">
    <location>
        <begin position="92"/>
        <end position="111"/>
    </location>
</feature>
<reference evidence="8" key="1">
    <citation type="submission" date="2021-09" db="EMBL/GenBank/DDBJ databases">
        <authorList>
            <consortium name="AG Swart"/>
            <person name="Singh M."/>
            <person name="Singh A."/>
            <person name="Seah K."/>
            <person name="Emmerich C."/>
        </authorList>
    </citation>
    <scope>NUCLEOTIDE SEQUENCE</scope>
    <source>
        <strain evidence="8">ATCC30299</strain>
    </source>
</reference>
<feature type="transmembrane region" description="Helical" evidence="6">
    <location>
        <begin position="377"/>
        <end position="397"/>
    </location>
</feature>
<protein>
    <recommendedName>
        <fullName evidence="7">Major facilitator superfamily (MFS) profile domain-containing protein</fullName>
    </recommendedName>
</protein>
<sequence length="470" mass="52293">MSDEENQKVQQINIFLDSIGWGKYSTFNFIVCGGAWFSITYLSTAVSFLMRSAKDEWDLESYEVGLINTAHMSGIFLGSAILGLIGDRYGRVYAFKISGIMSVIGALLLTFSQNYAMLIPFTFIEGLGAGGELATGGPSYLEACPPKKRWTLVLISACWIVGAIGASLIALIFTVSGFFDIEIWRIVTFCGAIIEFINWVPRLFLYESSRYLLIHHRDDESEKVLCNIARINRSDIKPKFEVQIEESRLSESLKGEGTRERLVHKANTKDSLKMILGKKYIKYTLLFTFTLMLVEIAYSTMASFMPIFLDKVGGKVSGDTQLYYTLIIQQSVGIPGIFLSTYLVETRLGRRWTISISFLIMGVLIFLFYSADSYPLLVVFSSLMFFFNYLGYSALYTMIAEFFPTEVRSIAVGWTNSWNKFAGVVTPAIIGVLLGMPGGLTISILICSIGSISSGLLCMKLPETKGAELG</sequence>
<dbReference type="EMBL" id="CAJZBQ010000018">
    <property type="protein sequence ID" value="CAG9317870.1"/>
    <property type="molecule type" value="Genomic_DNA"/>
</dbReference>
<gene>
    <name evidence="8" type="ORF">BSTOLATCC_MIC19108</name>
</gene>
<feature type="transmembrane region" description="Helical" evidence="6">
    <location>
        <begin position="27"/>
        <end position="50"/>
    </location>
</feature>
<dbReference type="InterPro" id="IPR020846">
    <property type="entry name" value="MFS_dom"/>
</dbReference>
<dbReference type="GO" id="GO:0022857">
    <property type="term" value="F:transmembrane transporter activity"/>
    <property type="evidence" value="ECO:0007669"/>
    <property type="project" value="InterPro"/>
</dbReference>
<comment type="caution">
    <text evidence="8">The sequence shown here is derived from an EMBL/GenBank/DDBJ whole genome shotgun (WGS) entry which is preliminary data.</text>
</comment>
<evidence type="ECO:0000256" key="2">
    <source>
        <dbReference type="ARBA" id="ARBA00022448"/>
    </source>
</evidence>
<feature type="transmembrane region" description="Helical" evidence="6">
    <location>
        <begin position="183"/>
        <end position="205"/>
    </location>
</feature>
<feature type="transmembrane region" description="Helical" evidence="6">
    <location>
        <begin position="321"/>
        <end position="344"/>
    </location>
</feature>
<feature type="transmembrane region" description="Helical" evidence="6">
    <location>
        <begin position="62"/>
        <end position="86"/>
    </location>
</feature>
<dbReference type="PROSITE" id="PS50850">
    <property type="entry name" value="MFS"/>
    <property type="match status" value="1"/>
</dbReference>
<dbReference type="AlphaFoldDB" id="A0AAU9IV03"/>
<evidence type="ECO:0000256" key="3">
    <source>
        <dbReference type="ARBA" id="ARBA00022692"/>
    </source>
</evidence>
<keyword evidence="9" id="KW-1185">Reference proteome</keyword>
<name>A0AAU9IV03_9CILI</name>
<dbReference type="SUPFAM" id="SSF103473">
    <property type="entry name" value="MFS general substrate transporter"/>
    <property type="match status" value="1"/>
</dbReference>
<evidence type="ECO:0000256" key="1">
    <source>
        <dbReference type="ARBA" id="ARBA00004141"/>
    </source>
</evidence>
<evidence type="ECO:0000256" key="4">
    <source>
        <dbReference type="ARBA" id="ARBA00022989"/>
    </source>
</evidence>
<evidence type="ECO:0000259" key="7">
    <source>
        <dbReference type="PROSITE" id="PS50850"/>
    </source>
</evidence>
<organism evidence="8 9">
    <name type="scientific">Blepharisma stoltei</name>
    <dbReference type="NCBI Taxonomy" id="1481888"/>
    <lineage>
        <taxon>Eukaryota</taxon>
        <taxon>Sar</taxon>
        <taxon>Alveolata</taxon>
        <taxon>Ciliophora</taxon>
        <taxon>Postciliodesmatophora</taxon>
        <taxon>Heterotrichea</taxon>
        <taxon>Heterotrichida</taxon>
        <taxon>Blepharismidae</taxon>
        <taxon>Blepharisma</taxon>
    </lineage>
</organism>
<feature type="transmembrane region" description="Helical" evidence="6">
    <location>
        <begin position="351"/>
        <end position="371"/>
    </location>
</feature>
<keyword evidence="2" id="KW-0813">Transport</keyword>
<feature type="transmembrane region" description="Helical" evidence="6">
    <location>
        <begin position="152"/>
        <end position="177"/>
    </location>
</feature>
<keyword evidence="4 6" id="KW-1133">Transmembrane helix</keyword>
<evidence type="ECO:0000256" key="5">
    <source>
        <dbReference type="ARBA" id="ARBA00023136"/>
    </source>
</evidence>
<evidence type="ECO:0000313" key="8">
    <source>
        <dbReference type="EMBL" id="CAG9317870.1"/>
    </source>
</evidence>
<evidence type="ECO:0000256" key="6">
    <source>
        <dbReference type="SAM" id="Phobius"/>
    </source>
</evidence>
<feature type="transmembrane region" description="Helical" evidence="6">
    <location>
        <begin position="283"/>
        <end position="309"/>
    </location>
</feature>
<dbReference type="GO" id="GO:0016020">
    <property type="term" value="C:membrane"/>
    <property type="evidence" value="ECO:0007669"/>
    <property type="project" value="UniProtKB-SubCell"/>
</dbReference>
<dbReference type="InterPro" id="IPR036259">
    <property type="entry name" value="MFS_trans_sf"/>
</dbReference>
<keyword evidence="3 6" id="KW-0812">Transmembrane</keyword>
<dbReference type="PANTHER" id="PTHR23511">
    <property type="entry name" value="SYNAPTIC VESICLE GLYCOPROTEIN 2"/>
    <property type="match status" value="1"/>
</dbReference>
<comment type="subcellular location">
    <subcellularLocation>
        <location evidence="1">Membrane</location>
        <topology evidence="1">Multi-pass membrane protein</topology>
    </subcellularLocation>
</comment>
<dbReference type="Pfam" id="PF00083">
    <property type="entry name" value="Sugar_tr"/>
    <property type="match status" value="1"/>
</dbReference>
<evidence type="ECO:0000313" key="9">
    <source>
        <dbReference type="Proteomes" id="UP001162131"/>
    </source>
</evidence>
<feature type="domain" description="Major facilitator superfamily (MFS) profile" evidence="7">
    <location>
        <begin position="28"/>
        <end position="465"/>
    </location>
</feature>
<keyword evidence="5 6" id="KW-0472">Membrane</keyword>
<dbReference type="Gene3D" id="1.20.1250.20">
    <property type="entry name" value="MFS general substrate transporter like domains"/>
    <property type="match status" value="1"/>
</dbReference>
<dbReference type="InterPro" id="IPR005828">
    <property type="entry name" value="MFS_sugar_transport-like"/>
</dbReference>
<proteinExistence type="predicted"/>
<dbReference type="Proteomes" id="UP001162131">
    <property type="component" value="Unassembled WGS sequence"/>
</dbReference>